<protein>
    <submittedName>
        <fullName evidence="1">MutT1</fullName>
    </submittedName>
</protein>
<gene>
    <name evidence="1" type="ORF">Rhow_001217</name>
</gene>
<proteinExistence type="predicted"/>
<comment type="caution">
    <text evidence="1">The sequence shown here is derived from an EMBL/GenBank/DDBJ whole genome shotgun (WGS) entry which is preliminary data.</text>
</comment>
<dbReference type="InterPro" id="IPR029033">
    <property type="entry name" value="His_PPase_superfam"/>
</dbReference>
<dbReference type="Proteomes" id="UP000287519">
    <property type="component" value="Unassembled WGS sequence"/>
</dbReference>
<organism evidence="1 2">
    <name type="scientific">Rhodococcus wratislaviensis</name>
    <name type="common">Tsukamurella wratislaviensis</name>
    <dbReference type="NCBI Taxonomy" id="44752"/>
    <lineage>
        <taxon>Bacteria</taxon>
        <taxon>Bacillati</taxon>
        <taxon>Actinomycetota</taxon>
        <taxon>Actinomycetes</taxon>
        <taxon>Mycobacteriales</taxon>
        <taxon>Nocardiaceae</taxon>
        <taxon>Rhodococcus</taxon>
    </lineage>
</organism>
<dbReference type="CDD" id="cd07067">
    <property type="entry name" value="HP_PGM_like"/>
    <property type="match status" value="1"/>
</dbReference>
<reference evidence="1 2" key="1">
    <citation type="submission" date="2018-11" db="EMBL/GenBank/DDBJ databases">
        <title>Microbial catabolism of amino acid.</title>
        <authorList>
            <person name="Hibi M."/>
            <person name="Ogawa J."/>
        </authorList>
    </citation>
    <scope>NUCLEOTIDE SEQUENCE [LARGE SCALE GENOMIC DNA]</scope>
    <source>
        <strain evidence="1 2">C31-06</strain>
    </source>
</reference>
<accession>A0A402C3N3</accession>
<dbReference type="SMART" id="SM00855">
    <property type="entry name" value="PGAM"/>
    <property type="match status" value="1"/>
</dbReference>
<evidence type="ECO:0000313" key="1">
    <source>
        <dbReference type="EMBL" id="GCE38178.1"/>
    </source>
</evidence>
<sequence length="155" mass="16615">MFVLVRHAHAGEKKSWHGPDADRPLSTLGYWQARGLVAALDGIELRALFTSPTTRCRQTLLPLAEARGMRIDDHPLLAVDAPTDQLLAVLEAPETDGVVFCTHGEVLDTLAEPARAQAAVWVPPAASTAKGGAWIVDRSDGPTPTLHYIAPTPPD</sequence>
<dbReference type="AlphaFoldDB" id="A0A402C3N3"/>
<name>A0A402C3N3_RHOWR</name>
<dbReference type="SUPFAM" id="SSF53254">
    <property type="entry name" value="Phosphoglycerate mutase-like"/>
    <property type="match status" value="1"/>
</dbReference>
<dbReference type="InterPro" id="IPR013078">
    <property type="entry name" value="His_Pase_superF_clade-1"/>
</dbReference>
<evidence type="ECO:0000313" key="2">
    <source>
        <dbReference type="Proteomes" id="UP000287519"/>
    </source>
</evidence>
<dbReference type="EMBL" id="BHYM01000017">
    <property type="protein sequence ID" value="GCE38178.1"/>
    <property type="molecule type" value="Genomic_DNA"/>
</dbReference>
<dbReference type="Pfam" id="PF00300">
    <property type="entry name" value="His_Phos_1"/>
    <property type="match status" value="1"/>
</dbReference>
<keyword evidence="2" id="KW-1185">Reference proteome</keyword>
<dbReference type="OrthoDB" id="4287477at2"/>
<dbReference type="Gene3D" id="3.40.50.1240">
    <property type="entry name" value="Phosphoglycerate mutase-like"/>
    <property type="match status" value="1"/>
</dbReference>
<dbReference type="RefSeq" id="WP_124390800.1">
    <property type="nucleotide sequence ID" value="NZ_BHYM01000017.1"/>
</dbReference>